<keyword evidence="4 10" id="KW-0812">Transmembrane</keyword>
<dbReference type="AlphaFoldDB" id="A0A7W4PEK9"/>
<dbReference type="InterPro" id="IPR052157">
    <property type="entry name" value="BCAA_transport_permease"/>
</dbReference>
<keyword evidence="11" id="KW-0732">Signal</keyword>
<dbReference type="InterPro" id="IPR001851">
    <property type="entry name" value="ABC_transp_permease"/>
</dbReference>
<gene>
    <name evidence="12" type="primary">urtB</name>
    <name evidence="12" type="ORF">HLH34_16090</name>
</gene>
<dbReference type="Proteomes" id="UP000555756">
    <property type="component" value="Unassembled WGS sequence"/>
</dbReference>
<dbReference type="Pfam" id="PF02653">
    <property type="entry name" value="BPD_transp_2"/>
    <property type="match status" value="1"/>
</dbReference>
<dbReference type="CDD" id="cd06582">
    <property type="entry name" value="TM_PBP1_LivH_like"/>
    <property type="match status" value="1"/>
</dbReference>
<feature type="transmembrane region" description="Helical" evidence="10">
    <location>
        <begin position="478"/>
        <end position="501"/>
    </location>
</feature>
<dbReference type="EMBL" id="JABEQF010000016">
    <property type="protein sequence ID" value="MBB2191457.1"/>
    <property type="molecule type" value="Genomic_DNA"/>
</dbReference>
<keyword evidence="6 10" id="KW-1133">Transmembrane helix</keyword>
<evidence type="ECO:0000256" key="4">
    <source>
        <dbReference type="ARBA" id="ARBA00022692"/>
    </source>
</evidence>
<dbReference type="GO" id="GO:0022857">
    <property type="term" value="F:transmembrane transporter activity"/>
    <property type="evidence" value="ECO:0007669"/>
    <property type="project" value="InterPro"/>
</dbReference>
<dbReference type="GO" id="GO:0006865">
    <property type="term" value="P:amino acid transport"/>
    <property type="evidence" value="ECO:0007669"/>
    <property type="project" value="UniProtKB-KW"/>
</dbReference>
<evidence type="ECO:0000256" key="9">
    <source>
        <dbReference type="SAM" id="MobiDB-lite"/>
    </source>
</evidence>
<evidence type="ECO:0000256" key="8">
    <source>
        <dbReference type="ARBA" id="ARBA00037998"/>
    </source>
</evidence>
<feature type="region of interest" description="Disordered" evidence="9">
    <location>
        <begin position="24"/>
        <end position="43"/>
    </location>
</feature>
<feature type="transmembrane region" description="Helical" evidence="10">
    <location>
        <begin position="398"/>
        <end position="415"/>
    </location>
</feature>
<dbReference type="InterPro" id="IPR017779">
    <property type="entry name" value="ABC_UrtB_bac"/>
</dbReference>
<evidence type="ECO:0000256" key="5">
    <source>
        <dbReference type="ARBA" id="ARBA00022970"/>
    </source>
</evidence>
<feature type="transmembrane region" description="Helical" evidence="10">
    <location>
        <begin position="347"/>
        <end position="365"/>
    </location>
</feature>
<keyword evidence="5" id="KW-0029">Amino-acid transport</keyword>
<evidence type="ECO:0000256" key="2">
    <source>
        <dbReference type="ARBA" id="ARBA00022448"/>
    </source>
</evidence>
<feature type="signal peptide" evidence="11">
    <location>
        <begin position="1"/>
        <end position="27"/>
    </location>
</feature>
<comment type="similarity">
    <text evidence="8">Belongs to the binding-protein-dependent transport system permease family. LivHM subfamily.</text>
</comment>
<keyword evidence="3" id="KW-1003">Cell membrane</keyword>
<keyword evidence="2" id="KW-0813">Transport</keyword>
<feature type="chain" id="PRO_5031027502" evidence="11">
    <location>
        <begin position="28"/>
        <end position="548"/>
    </location>
</feature>
<comment type="caution">
    <text evidence="12">The sequence shown here is derived from an EMBL/GenBank/DDBJ whole genome shotgun (WGS) entry which is preliminary data.</text>
</comment>
<evidence type="ECO:0000256" key="10">
    <source>
        <dbReference type="SAM" id="Phobius"/>
    </source>
</evidence>
<dbReference type="NCBIfam" id="TIGR03409">
    <property type="entry name" value="urea_trans_UrtB"/>
    <property type="match status" value="1"/>
</dbReference>
<dbReference type="PANTHER" id="PTHR11795:SF447">
    <property type="entry name" value="ABC TRANSPORTER PERMEASE PROTEIN"/>
    <property type="match status" value="1"/>
</dbReference>
<evidence type="ECO:0000256" key="6">
    <source>
        <dbReference type="ARBA" id="ARBA00022989"/>
    </source>
</evidence>
<dbReference type="RefSeq" id="WP_183120580.1">
    <property type="nucleotide sequence ID" value="NZ_JABEQF010000016.1"/>
</dbReference>
<dbReference type="GO" id="GO:0005886">
    <property type="term" value="C:plasma membrane"/>
    <property type="evidence" value="ECO:0007669"/>
    <property type="project" value="UniProtKB-SubCell"/>
</dbReference>
<evidence type="ECO:0000256" key="1">
    <source>
        <dbReference type="ARBA" id="ARBA00004651"/>
    </source>
</evidence>
<evidence type="ECO:0000313" key="12">
    <source>
        <dbReference type="EMBL" id="MBB2191457.1"/>
    </source>
</evidence>
<name>A0A7W4PEK9_9PROT</name>
<evidence type="ECO:0000313" key="13">
    <source>
        <dbReference type="Proteomes" id="UP000555756"/>
    </source>
</evidence>
<sequence>MSERRRRVALLVLLGVVLAGAPAPSRAQTSDRTTSDAASPVDPFAGLTSPHFEAIAAAVGRLGAEGAPQAQAVLRALSAHHLFVAEDGGLYVREGESWTDARTGAPVASAPAGARMVRENNRVRGALAQAMAGQALLGGDAAARRDAAVRLADHPDPAMLPVVERALATPHEAGLDVPLQRARAAMLLSPGAPTTGEQAQSAAVRVLRDAGGLDARAVLARFAADEAAPAEARKAARRAIVTIDRRIRLWNLGQQVFYGLSLGSVLLLAAMGLAITFGVMGIINMAHGELVMLGAYTTYLTQKTLTAVAPGLAAFSLPLAVPVAFLVCGAAGMLIERGLIRFLYGRPLETLLATWGLSLVLQQAVRSLFGPTNVAVATPGWLAGSFQLGGLTITLDRFAIMLFAGAVMGAVLLVLRRTALGLQMRAVTQNRRMAALMGIRTARVDALTFGLGSGVAGLAGVAVSQIDNVSPNLGQGYIIDSFLVVVFGGVGNLWGTLAAAMTLGVGGKALEPLVGAVSGKILLLLLVILFIQRHPRGMFPLRGRGVES</sequence>
<evidence type="ECO:0000256" key="11">
    <source>
        <dbReference type="SAM" id="SignalP"/>
    </source>
</evidence>
<accession>A0A7W4PEK9</accession>
<feature type="transmembrane region" description="Helical" evidence="10">
    <location>
        <begin position="315"/>
        <end position="335"/>
    </location>
</feature>
<dbReference type="PANTHER" id="PTHR11795">
    <property type="entry name" value="BRANCHED-CHAIN AMINO ACID TRANSPORT SYSTEM PERMEASE PROTEIN LIVH"/>
    <property type="match status" value="1"/>
</dbReference>
<keyword evidence="7 10" id="KW-0472">Membrane</keyword>
<feature type="transmembrane region" description="Helical" evidence="10">
    <location>
        <begin position="256"/>
        <end position="283"/>
    </location>
</feature>
<organism evidence="12 13">
    <name type="scientific">Gluconacetobacter azotocaptans</name>
    <dbReference type="NCBI Taxonomy" id="142834"/>
    <lineage>
        <taxon>Bacteria</taxon>
        <taxon>Pseudomonadati</taxon>
        <taxon>Pseudomonadota</taxon>
        <taxon>Alphaproteobacteria</taxon>
        <taxon>Acetobacterales</taxon>
        <taxon>Acetobacteraceae</taxon>
        <taxon>Gluconacetobacter</taxon>
    </lineage>
</organism>
<feature type="compositionally biased region" description="Polar residues" evidence="9">
    <location>
        <begin position="26"/>
        <end position="37"/>
    </location>
</feature>
<feature type="transmembrane region" description="Helical" evidence="10">
    <location>
        <begin position="513"/>
        <end position="531"/>
    </location>
</feature>
<comment type="subcellular location">
    <subcellularLocation>
        <location evidence="1">Cell membrane</location>
        <topology evidence="1">Multi-pass membrane protein</topology>
    </subcellularLocation>
</comment>
<evidence type="ECO:0000256" key="7">
    <source>
        <dbReference type="ARBA" id="ARBA00023136"/>
    </source>
</evidence>
<evidence type="ECO:0000256" key="3">
    <source>
        <dbReference type="ARBA" id="ARBA00022475"/>
    </source>
</evidence>
<keyword evidence="13" id="KW-1185">Reference proteome</keyword>
<reference evidence="12 13" key="1">
    <citation type="submission" date="2020-04" db="EMBL/GenBank/DDBJ databases">
        <title>Description of novel Gluconacetobacter.</title>
        <authorList>
            <person name="Sombolestani A."/>
        </authorList>
    </citation>
    <scope>NUCLEOTIDE SEQUENCE [LARGE SCALE GENOMIC DNA]</scope>
    <source>
        <strain evidence="12 13">LMG 21311</strain>
    </source>
</reference>
<feature type="transmembrane region" description="Helical" evidence="10">
    <location>
        <begin position="446"/>
        <end position="466"/>
    </location>
</feature>
<proteinExistence type="inferred from homology"/>
<protein>
    <submittedName>
        <fullName evidence="12">Urea ABC transporter permease subunit UrtB</fullName>
    </submittedName>
</protein>